<evidence type="ECO:0000313" key="2">
    <source>
        <dbReference type="Proteomes" id="UP000030748"/>
    </source>
</evidence>
<name>A0A022PQ60_ERYGU</name>
<proteinExistence type="predicted"/>
<protein>
    <submittedName>
        <fullName evidence="1">Uncharacterized protein</fullName>
    </submittedName>
</protein>
<dbReference type="AlphaFoldDB" id="A0A022PQ60"/>
<dbReference type="EMBL" id="KI632352">
    <property type="protein sequence ID" value="EYU17871.1"/>
    <property type="molecule type" value="Genomic_DNA"/>
</dbReference>
<organism evidence="1 2">
    <name type="scientific">Erythranthe guttata</name>
    <name type="common">Yellow monkey flower</name>
    <name type="synonym">Mimulus guttatus</name>
    <dbReference type="NCBI Taxonomy" id="4155"/>
    <lineage>
        <taxon>Eukaryota</taxon>
        <taxon>Viridiplantae</taxon>
        <taxon>Streptophyta</taxon>
        <taxon>Embryophyta</taxon>
        <taxon>Tracheophyta</taxon>
        <taxon>Spermatophyta</taxon>
        <taxon>Magnoliopsida</taxon>
        <taxon>eudicotyledons</taxon>
        <taxon>Gunneridae</taxon>
        <taxon>Pentapetalae</taxon>
        <taxon>asterids</taxon>
        <taxon>lamiids</taxon>
        <taxon>Lamiales</taxon>
        <taxon>Phrymaceae</taxon>
        <taxon>Erythranthe</taxon>
    </lineage>
</organism>
<evidence type="ECO:0000313" key="1">
    <source>
        <dbReference type="EMBL" id="EYU17871.1"/>
    </source>
</evidence>
<gene>
    <name evidence="1" type="ORF">MIMGU_mgv11b017921mg</name>
</gene>
<accession>A0A022PQ60</accession>
<keyword evidence="2" id="KW-1185">Reference proteome</keyword>
<reference evidence="1 2" key="1">
    <citation type="journal article" date="2013" name="Proc. Natl. Acad. Sci. U.S.A.">
        <title>Fine-scale variation in meiotic recombination in Mimulus inferred from population shotgun sequencing.</title>
        <authorList>
            <person name="Hellsten U."/>
            <person name="Wright K.M."/>
            <person name="Jenkins J."/>
            <person name="Shu S."/>
            <person name="Yuan Y."/>
            <person name="Wessler S.R."/>
            <person name="Schmutz J."/>
            <person name="Willis J.H."/>
            <person name="Rokhsar D.S."/>
        </authorList>
    </citation>
    <scope>NUCLEOTIDE SEQUENCE [LARGE SCALE GENOMIC DNA]</scope>
    <source>
        <strain evidence="2">cv. DUN x IM62</strain>
    </source>
</reference>
<dbReference type="Proteomes" id="UP000030748">
    <property type="component" value="Unassembled WGS sequence"/>
</dbReference>
<sequence>MGRSSEEETHAHNASKKVDKMGRSYLLNYMSAVLQTQNELFATSNYIMEKIKEMFGDQNSAARHVAMKALMNMHMA</sequence>